<evidence type="ECO:0000313" key="2">
    <source>
        <dbReference type="EMBL" id="CCC91120.1"/>
    </source>
</evidence>
<protein>
    <recommendedName>
        <fullName evidence="3">DUF2817 domain-containing protein</fullName>
    </recommendedName>
</protein>
<reference evidence="2" key="1">
    <citation type="journal article" date="2012" name="Proc. Natl. Acad. Sci. U.S.A.">
        <title>Antigenic diversity is generated by distinct evolutionary mechanisms in African trypanosome species.</title>
        <authorList>
            <person name="Jackson A.P."/>
            <person name="Berry A."/>
            <person name="Aslett M."/>
            <person name="Allison H.C."/>
            <person name="Burton P."/>
            <person name="Vavrova-Anderson J."/>
            <person name="Brown R."/>
            <person name="Browne H."/>
            <person name="Corton N."/>
            <person name="Hauser H."/>
            <person name="Gamble J."/>
            <person name="Gilderthorp R."/>
            <person name="Marcello L."/>
            <person name="McQuillan J."/>
            <person name="Otto T.D."/>
            <person name="Quail M.A."/>
            <person name="Sanders M.J."/>
            <person name="van Tonder A."/>
            <person name="Ginger M.L."/>
            <person name="Field M.C."/>
            <person name="Barry J.D."/>
            <person name="Hertz-Fowler C."/>
            <person name="Berriman M."/>
        </authorList>
    </citation>
    <scope>NUCLEOTIDE SEQUENCE</scope>
    <source>
        <strain evidence="2">IL3000</strain>
    </source>
</reference>
<dbReference type="CDD" id="cd06233">
    <property type="entry name" value="M14-like"/>
    <property type="match status" value="1"/>
</dbReference>
<dbReference type="InterPro" id="IPR021259">
    <property type="entry name" value="DUF2817"/>
</dbReference>
<evidence type="ECO:0000256" key="1">
    <source>
        <dbReference type="SAM" id="Phobius"/>
    </source>
</evidence>
<name>G0UP09_TRYCI</name>
<proteinExistence type="predicted"/>
<keyword evidence="1" id="KW-0812">Transmembrane</keyword>
<dbReference type="SUPFAM" id="SSF53187">
    <property type="entry name" value="Zn-dependent exopeptidases"/>
    <property type="match status" value="1"/>
</dbReference>
<sequence length="399" mass="44022">MVDVDAVFSASLTIAIGLFLIDMVPLQETMVCTEGYHNASTCPDTFFSQSYFAAREKFVSAARNASAELRRHVIASVDGVDYTLDTAFLPGKKSGALLVHISGSDGVGGFTGSAIQAKLLREWNSSRSQGPSVLFVHALNPYGMANLVIGNENNVNLRRNYLLKEEWGKVLSGNGSDTAYDEIVTSLTLPKAPRMVDRYAFFYYLAKMLLKQGSWGFRRVLERGQWHNPDGLFYGGREQQSSVAVLRDVLRTYASVGVERFVVMDLHSESGTAGRETIIADSPEGKALAQSIFQSSVQLRGEDGAYQHIRGLVKPTDVLGKRKGSLVVEEAFATANFPFMLRAAFLERAADKHARGSFVHEAMRQWLRDAYFPQTISYKTSSLSKGVTSFNSAWNYLST</sequence>
<keyword evidence="1" id="KW-1133">Transmembrane helix</keyword>
<keyword evidence="1" id="KW-0472">Membrane</keyword>
<gene>
    <name evidence="2" type="ORF">TCIL3000_6_3740</name>
</gene>
<dbReference type="EMBL" id="HE575319">
    <property type="protein sequence ID" value="CCC91120.1"/>
    <property type="molecule type" value="Genomic_DNA"/>
</dbReference>
<feature type="transmembrane region" description="Helical" evidence="1">
    <location>
        <begin position="6"/>
        <end position="24"/>
    </location>
</feature>
<evidence type="ECO:0008006" key="3">
    <source>
        <dbReference type="Google" id="ProtNLM"/>
    </source>
</evidence>
<dbReference type="Pfam" id="PF10994">
    <property type="entry name" value="DUF2817"/>
    <property type="match status" value="1"/>
</dbReference>
<dbReference type="VEuPathDB" id="TriTrypDB:TcIL3000_6_3740"/>
<dbReference type="AlphaFoldDB" id="G0UP09"/>
<accession>G0UP09</accession>
<organism evidence="2">
    <name type="scientific">Trypanosoma congolense (strain IL3000)</name>
    <dbReference type="NCBI Taxonomy" id="1068625"/>
    <lineage>
        <taxon>Eukaryota</taxon>
        <taxon>Discoba</taxon>
        <taxon>Euglenozoa</taxon>
        <taxon>Kinetoplastea</taxon>
        <taxon>Metakinetoplastina</taxon>
        <taxon>Trypanosomatida</taxon>
        <taxon>Trypanosomatidae</taxon>
        <taxon>Trypanosoma</taxon>
        <taxon>Nannomonas</taxon>
    </lineage>
</organism>